<feature type="transmembrane region" description="Helical" evidence="5">
    <location>
        <begin position="335"/>
        <end position="357"/>
    </location>
</feature>
<dbReference type="Proteomes" id="UP000478208">
    <property type="component" value="Unassembled WGS sequence"/>
</dbReference>
<feature type="transmembrane region" description="Helical" evidence="5">
    <location>
        <begin position="127"/>
        <end position="147"/>
    </location>
</feature>
<keyword evidence="3 5" id="KW-1133">Transmembrane helix</keyword>
<dbReference type="InterPro" id="IPR052706">
    <property type="entry name" value="Membrane-Transporter-like"/>
</dbReference>
<feature type="transmembrane region" description="Helical" evidence="5">
    <location>
        <begin position="270"/>
        <end position="289"/>
    </location>
</feature>
<evidence type="ECO:0000256" key="2">
    <source>
        <dbReference type="ARBA" id="ARBA00022692"/>
    </source>
</evidence>
<evidence type="ECO:0000259" key="6">
    <source>
        <dbReference type="Pfam" id="PF00916"/>
    </source>
</evidence>
<feature type="transmembrane region" description="Helical" evidence="5">
    <location>
        <begin position="38"/>
        <end position="54"/>
    </location>
</feature>
<evidence type="ECO:0000256" key="3">
    <source>
        <dbReference type="ARBA" id="ARBA00022989"/>
    </source>
</evidence>
<organism evidence="7 8">
    <name type="scientific">Winogradskyella endarachnes</name>
    <dbReference type="NCBI Taxonomy" id="2681965"/>
    <lineage>
        <taxon>Bacteria</taxon>
        <taxon>Pseudomonadati</taxon>
        <taxon>Bacteroidota</taxon>
        <taxon>Flavobacteriia</taxon>
        <taxon>Flavobacteriales</taxon>
        <taxon>Flavobacteriaceae</taxon>
        <taxon>Winogradskyella</taxon>
    </lineage>
</organism>
<comment type="subcellular location">
    <subcellularLocation>
        <location evidence="1">Membrane</location>
        <topology evidence="1">Multi-pass membrane protein</topology>
    </subcellularLocation>
</comment>
<dbReference type="CDD" id="cd07042">
    <property type="entry name" value="STAS_SulP_like_sulfate_transporter"/>
    <property type="match status" value="1"/>
</dbReference>
<sequence length="630" mass="69025">MKNFTQNPKNDILSGITVSLAMIPEVVAFAFVAQISPIVALFGAFIIGLISALFGGRPGLISGAAGAVAVIFVHMIQEGHAKGLLFDTPVENMGYFYLLAAVVLMGIIQVLAGLFKLGKFVRLIPHPVMMGFVNGLAIVIFMAQLGMFKENTKDIFGQNMRKTESKELVYNVQNNAVKDLISGTTIFSIDNESVKNIKTNEDVFVIADNQVYDINTKKVVFNFHDDGFYSVKDNGVVKSIMQGNKLYIMIGLVLLTMFIIWGLPKLTKKLPAALTAILIVTLISIFGGLQSINVGDFIRDGGGAGLNGFDELSSKLNIAELWSNLPFNLDTLKFIAPYAFLAASVGLIETLMTMNLVDELTDTRGNGNKECVAQGAGNMLSGLFGGTGGCGMIGQTVININAGGRGRLSGVIMAVTLLTFILFADKYIEQVPIAALVGVMFMMVIETFAWSSFRIMKKIPMSDAVVLIIVSVVTVVFDLAIAVFVGVIISALSFAWENAKKIRARKRFKEDGTKTYEIWGPLFFGSITSFNEKFDIKNDPDIVEIDFVEARISDHSAIEAIFILVEKYQAAGKTIKLKHLSQDCKILLYKASPKFKDVIVEAIDDPRYHLAENPEKFTKSLFEYDIYKNN</sequence>
<gene>
    <name evidence="7" type="ORF">GN138_10640</name>
</gene>
<dbReference type="Pfam" id="PF00916">
    <property type="entry name" value="Sulfate_transp"/>
    <property type="match status" value="2"/>
</dbReference>
<evidence type="ECO:0000256" key="1">
    <source>
        <dbReference type="ARBA" id="ARBA00004141"/>
    </source>
</evidence>
<evidence type="ECO:0000313" key="8">
    <source>
        <dbReference type="Proteomes" id="UP000478208"/>
    </source>
</evidence>
<keyword evidence="4 5" id="KW-0472">Membrane</keyword>
<dbReference type="PANTHER" id="PTHR43310:SF1">
    <property type="entry name" value="SULFATE TRANSPORTER YBAR-RELATED"/>
    <property type="match status" value="1"/>
</dbReference>
<dbReference type="GO" id="GO:0016020">
    <property type="term" value="C:membrane"/>
    <property type="evidence" value="ECO:0007669"/>
    <property type="project" value="UniProtKB-SubCell"/>
</dbReference>
<feature type="transmembrane region" description="Helical" evidence="5">
    <location>
        <begin position="59"/>
        <end position="76"/>
    </location>
</feature>
<feature type="transmembrane region" description="Helical" evidence="5">
    <location>
        <begin position="431"/>
        <end position="453"/>
    </location>
</feature>
<dbReference type="Gene3D" id="3.30.750.24">
    <property type="entry name" value="STAS domain"/>
    <property type="match status" value="1"/>
</dbReference>
<protein>
    <submittedName>
        <fullName evidence="7">SulP family inorganic anion transporter</fullName>
    </submittedName>
</protein>
<reference evidence="7 8" key="1">
    <citation type="submission" date="2019-12" db="EMBL/GenBank/DDBJ databases">
        <authorList>
            <person name="Li J."/>
        </authorList>
    </citation>
    <scope>NUCLEOTIDE SEQUENCE [LARGE SCALE GENOMIC DNA]</scope>
    <source>
        <strain evidence="7 8">HL2-2</strain>
    </source>
</reference>
<feature type="transmembrane region" description="Helical" evidence="5">
    <location>
        <begin position="378"/>
        <end position="400"/>
    </location>
</feature>
<dbReference type="EMBL" id="WOWS01000003">
    <property type="protein sequence ID" value="MUU78902.1"/>
    <property type="molecule type" value="Genomic_DNA"/>
</dbReference>
<comment type="caution">
    <text evidence="7">The sequence shown here is derived from an EMBL/GenBank/DDBJ whole genome shotgun (WGS) entry which is preliminary data.</text>
</comment>
<dbReference type="AlphaFoldDB" id="A0A6L6UD96"/>
<feature type="transmembrane region" description="Helical" evidence="5">
    <location>
        <begin position="246"/>
        <end position="263"/>
    </location>
</feature>
<dbReference type="InterPro" id="IPR036513">
    <property type="entry name" value="STAS_dom_sf"/>
</dbReference>
<feature type="domain" description="SLC26A/SulP transporter" evidence="6">
    <location>
        <begin position="240"/>
        <end position="469"/>
    </location>
</feature>
<evidence type="ECO:0000313" key="7">
    <source>
        <dbReference type="EMBL" id="MUU78902.1"/>
    </source>
</evidence>
<keyword evidence="2 5" id="KW-0812">Transmembrane</keyword>
<feature type="domain" description="SLC26A/SulP transporter" evidence="6">
    <location>
        <begin position="9"/>
        <end position="179"/>
    </location>
</feature>
<dbReference type="InterPro" id="IPR011547">
    <property type="entry name" value="SLC26A/SulP_dom"/>
</dbReference>
<keyword evidence="8" id="KW-1185">Reference proteome</keyword>
<proteinExistence type="predicted"/>
<dbReference type="PANTHER" id="PTHR43310">
    <property type="entry name" value="SULFATE TRANSPORTER YBAR-RELATED"/>
    <property type="match status" value="1"/>
</dbReference>
<dbReference type="RefSeq" id="WP_157363905.1">
    <property type="nucleotide sequence ID" value="NZ_WOWS01000003.1"/>
</dbReference>
<evidence type="ECO:0000256" key="4">
    <source>
        <dbReference type="ARBA" id="ARBA00023136"/>
    </source>
</evidence>
<feature type="transmembrane region" description="Helical" evidence="5">
    <location>
        <begin position="96"/>
        <end position="115"/>
    </location>
</feature>
<dbReference type="SUPFAM" id="SSF52091">
    <property type="entry name" value="SpoIIaa-like"/>
    <property type="match status" value="1"/>
</dbReference>
<feature type="transmembrane region" description="Helical" evidence="5">
    <location>
        <begin position="12"/>
        <end position="32"/>
    </location>
</feature>
<feature type="transmembrane region" description="Helical" evidence="5">
    <location>
        <begin position="406"/>
        <end position="424"/>
    </location>
</feature>
<name>A0A6L6UD96_9FLAO</name>
<evidence type="ECO:0000256" key="5">
    <source>
        <dbReference type="SAM" id="Phobius"/>
    </source>
</evidence>
<accession>A0A6L6UD96</accession>
<feature type="transmembrane region" description="Helical" evidence="5">
    <location>
        <begin position="465"/>
        <end position="496"/>
    </location>
</feature>